<evidence type="ECO:0000313" key="6">
    <source>
        <dbReference type="EMBL" id="EHC09071.1"/>
    </source>
</evidence>
<dbReference type="PROSITE" id="PS51257">
    <property type="entry name" value="PROKAR_LIPOPROTEIN"/>
    <property type="match status" value="1"/>
</dbReference>
<gene>
    <name evidence="6" type="ORF">FJSC11DRAFT_4152</name>
</gene>
<dbReference type="InterPro" id="IPR018313">
    <property type="entry name" value="SBP_3_CS"/>
</dbReference>
<evidence type="ECO:0000313" key="7">
    <source>
        <dbReference type="Proteomes" id="UP000004344"/>
    </source>
</evidence>
<evidence type="ECO:0000256" key="4">
    <source>
        <dbReference type="RuleBase" id="RU003744"/>
    </source>
</evidence>
<evidence type="ECO:0000256" key="1">
    <source>
        <dbReference type="ARBA" id="ARBA00010333"/>
    </source>
</evidence>
<dbReference type="PANTHER" id="PTHR30085:SF6">
    <property type="entry name" value="ABC TRANSPORTER GLUTAMINE-BINDING PROTEIN GLNH"/>
    <property type="match status" value="1"/>
</dbReference>
<dbReference type="Proteomes" id="UP000004344">
    <property type="component" value="Unassembled WGS sequence"/>
</dbReference>
<keyword evidence="7" id="KW-1185">Reference proteome</keyword>
<keyword evidence="3" id="KW-0732">Signal</keyword>
<comment type="similarity">
    <text evidence="1 4">Belongs to the bacterial solute-binding protein 3 family.</text>
</comment>
<dbReference type="AlphaFoldDB" id="G6FZ53"/>
<dbReference type="GeneID" id="35798146"/>
<dbReference type="GO" id="GO:0005576">
    <property type="term" value="C:extracellular region"/>
    <property type="evidence" value="ECO:0007669"/>
    <property type="project" value="TreeGrafter"/>
</dbReference>
<dbReference type="InterPro" id="IPR001638">
    <property type="entry name" value="Solute-binding_3/MltF_N"/>
</dbReference>
<comment type="caution">
    <text evidence="6">The sequence shown here is derived from an EMBL/GenBank/DDBJ whole genome shotgun (WGS) entry which is preliminary data.</text>
</comment>
<evidence type="ECO:0000259" key="5">
    <source>
        <dbReference type="SMART" id="SM00062"/>
    </source>
</evidence>
<dbReference type="SUPFAM" id="SSF53850">
    <property type="entry name" value="Periplasmic binding protein-like II"/>
    <property type="match status" value="1"/>
</dbReference>
<dbReference type="Gene3D" id="3.40.190.10">
    <property type="entry name" value="Periplasmic binding protein-like II"/>
    <property type="match status" value="2"/>
</dbReference>
<dbReference type="PANTHER" id="PTHR30085">
    <property type="entry name" value="AMINO ACID ABC TRANSPORTER PERMEASE"/>
    <property type="match status" value="1"/>
</dbReference>
<protein>
    <submittedName>
        <fullName evidence="6">ABC-type transporter, periplasmic subunit family 3</fullName>
    </submittedName>
</protein>
<organism evidence="6 7">
    <name type="scientific">Fischerella thermalis JSC-11</name>
    <dbReference type="NCBI Taxonomy" id="741277"/>
    <lineage>
        <taxon>Bacteria</taxon>
        <taxon>Bacillati</taxon>
        <taxon>Cyanobacteriota</taxon>
        <taxon>Cyanophyceae</taxon>
        <taxon>Nostocales</taxon>
        <taxon>Hapalosiphonaceae</taxon>
        <taxon>Fischerella</taxon>
    </lineage>
</organism>
<evidence type="ECO:0000256" key="2">
    <source>
        <dbReference type="ARBA" id="ARBA00022448"/>
    </source>
</evidence>
<dbReference type="RefSeq" id="WP_009459633.1">
    <property type="nucleotide sequence ID" value="NZ_AGIZ01000015.1"/>
</dbReference>
<dbReference type="InterPro" id="IPR051455">
    <property type="entry name" value="Bact_solute-bind_prot3"/>
</dbReference>
<dbReference type="SMART" id="SM00062">
    <property type="entry name" value="PBPb"/>
    <property type="match status" value="1"/>
</dbReference>
<name>G6FZ53_9CYAN</name>
<dbReference type="GO" id="GO:0006865">
    <property type="term" value="P:amino acid transport"/>
    <property type="evidence" value="ECO:0007669"/>
    <property type="project" value="TreeGrafter"/>
</dbReference>
<evidence type="ECO:0000256" key="3">
    <source>
        <dbReference type="ARBA" id="ARBA00022729"/>
    </source>
</evidence>
<accession>G6FZ53</accession>
<proteinExistence type="inferred from homology"/>
<dbReference type="PATRIC" id="fig|741277.3.peg.3644"/>
<sequence>MRSPRQVIIGRWSDRVLGFSPQHQTLSSCNYIFRTIGKKIILFLLLFVLVSSGTQSSASAAELTKIQRRGYLNIAVKDNLRPLGFRNVKGDLQGLEIDLAQQLAADLLGKTNAVKLKPVANRDRLSQVLDNKVDLTIARVTATESRARLVSLSIPYYFDGTRLITKNTSLQKLGDLEKQKIAVLNNSSTIADVRYYLPHADLVGVNSYQEGRSLLEKNTVVAFAADTSVLSGWVQQYPQYRLLPVKLSTEPLSVVMPKGLQYDDLRRRVNGAIARYLETGWLQQRAQHWGLP</sequence>
<feature type="domain" description="Solute-binding protein family 3/N-terminal" evidence="5">
    <location>
        <begin position="71"/>
        <end position="292"/>
    </location>
</feature>
<keyword evidence="2" id="KW-0813">Transport</keyword>
<dbReference type="GO" id="GO:0030288">
    <property type="term" value="C:outer membrane-bounded periplasmic space"/>
    <property type="evidence" value="ECO:0007669"/>
    <property type="project" value="TreeGrafter"/>
</dbReference>
<dbReference type="PROSITE" id="PS01039">
    <property type="entry name" value="SBP_BACTERIAL_3"/>
    <property type="match status" value="1"/>
</dbReference>
<dbReference type="EMBL" id="AGIZ01000015">
    <property type="protein sequence ID" value="EHC09071.1"/>
    <property type="molecule type" value="Genomic_DNA"/>
</dbReference>
<reference evidence="6 7" key="1">
    <citation type="submission" date="2011-09" db="EMBL/GenBank/DDBJ databases">
        <title>The draft genome of Fischerella sp. JSC-11.</title>
        <authorList>
            <consortium name="US DOE Joint Genome Institute (JGI-PGF)"/>
            <person name="Lucas S."/>
            <person name="Han J."/>
            <person name="Lapidus A."/>
            <person name="Cheng J.-F."/>
            <person name="Goodwin L."/>
            <person name="Pitluck S."/>
            <person name="Peters L."/>
            <person name="Land M.L."/>
            <person name="Hauser L."/>
            <person name="Sarkisova S."/>
            <person name="Bryant D.A."/>
            <person name="Brown I."/>
            <person name="Woyke T.J."/>
        </authorList>
    </citation>
    <scope>NUCLEOTIDE SEQUENCE [LARGE SCALE GENOMIC DNA]</scope>
    <source>
        <strain evidence="6 7">JSC-11</strain>
    </source>
</reference>
<dbReference type="Pfam" id="PF00497">
    <property type="entry name" value="SBP_bac_3"/>
    <property type="match status" value="1"/>
</dbReference>